<proteinExistence type="predicted"/>
<keyword evidence="1" id="KW-0732">Signal</keyword>
<reference evidence="2 3" key="1">
    <citation type="submission" date="2021-04" db="EMBL/GenBank/DDBJ databases">
        <authorList>
            <person name="Sun C."/>
        </authorList>
    </citation>
    <scope>NUCLEOTIDE SEQUENCE [LARGE SCALE GENOMIC DNA]</scope>
    <source>
        <strain evidence="2 3">A79</strain>
    </source>
</reference>
<organism evidence="2 3">
    <name type="scientific">Marinomonas vulgaris</name>
    <dbReference type="NCBI Taxonomy" id="2823372"/>
    <lineage>
        <taxon>Bacteria</taxon>
        <taxon>Pseudomonadati</taxon>
        <taxon>Pseudomonadota</taxon>
        <taxon>Gammaproteobacteria</taxon>
        <taxon>Oceanospirillales</taxon>
        <taxon>Oceanospirillaceae</taxon>
        <taxon>Marinomonas</taxon>
    </lineage>
</organism>
<feature type="signal peptide" evidence="1">
    <location>
        <begin position="1"/>
        <end position="20"/>
    </location>
</feature>
<dbReference type="RefSeq" id="WP_211535569.1">
    <property type="nucleotide sequence ID" value="NZ_JAGSSV010000003.1"/>
</dbReference>
<comment type="caution">
    <text evidence="2">The sequence shown here is derived from an EMBL/GenBank/DDBJ whole genome shotgun (WGS) entry which is preliminary data.</text>
</comment>
<reference evidence="3" key="2">
    <citation type="submission" date="2023-07" db="EMBL/GenBank/DDBJ databases">
        <title>Marinomonas vulgaris A79, complete genome.</title>
        <authorList>
            <person name="Ying J.-J."/>
        </authorList>
    </citation>
    <scope>NUCLEOTIDE SEQUENCE [LARGE SCALE GENOMIC DNA]</scope>
    <source>
        <strain evidence="3">A79</strain>
    </source>
</reference>
<keyword evidence="3" id="KW-1185">Reference proteome</keyword>
<sequence length="156" mass="17783">MYKKLLIIISLLCTPVLCVAGPSINQLNSCLALVDFVDIKLSEFSDHYSQEDMATVHKGLSMYSQFLQNEVITPKLVSMYGGNETQAKVMQKLFDRQRKTFLLHLNERYTEQKLLTEYAASINQCKSNTRIRPDAAKALNNAMNTIIKMVKARNFN</sequence>
<gene>
    <name evidence="2" type="ORF">J9B83_04650</name>
</gene>
<feature type="chain" id="PRO_5045206113" evidence="1">
    <location>
        <begin position="21"/>
        <end position="156"/>
    </location>
</feature>
<dbReference type="EMBL" id="JAGSSV010000003">
    <property type="protein sequence ID" value="MBR7888225.1"/>
    <property type="molecule type" value="Genomic_DNA"/>
</dbReference>
<protein>
    <submittedName>
        <fullName evidence="2">Uncharacterized protein</fullName>
    </submittedName>
</protein>
<evidence type="ECO:0000313" key="2">
    <source>
        <dbReference type="EMBL" id="MBR7888225.1"/>
    </source>
</evidence>
<accession>A0ABS5H9S2</accession>
<evidence type="ECO:0000256" key="1">
    <source>
        <dbReference type="SAM" id="SignalP"/>
    </source>
</evidence>
<dbReference type="Proteomes" id="UP000679722">
    <property type="component" value="Unassembled WGS sequence"/>
</dbReference>
<name>A0ABS5H9S2_9GAMM</name>
<evidence type="ECO:0000313" key="3">
    <source>
        <dbReference type="Proteomes" id="UP000679722"/>
    </source>
</evidence>